<accession>A0A381VXA2</accession>
<gene>
    <name evidence="1" type="ORF">METZ01_LOCUS97121</name>
</gene>
<sequence>MAKPTLIAHITITTGLHKNTKHKSSYKPEKLANGKRYPTQKMITRSHNNKIFGTFP</sequence>
<evidence type="ECO:0000313" key="1">
    <source>
        <dbReference type="EMBL" id="SVA44267.1"/>
    </source>
</evidence>
<name>A0A381VXA2_9ZZZZ</name>
<organism evidence="1">
    <name type="scientific">marine metagenome</name>
    <dbReference type="NCBI Taxonomy" id="408172"/>
    <lineage>
        <taxon>unclassified sequences</taxon>
        <taxon>metagenomes</taxon>
        <taxon>ecological metagenomes</taxon>
    </lineage>
</organism>
<protein>
    <submittedName>
        <fullName evidence="1">Uncharacterized protein</fullName>
    </submittedName>
</protein>
<dbReference type="EMBL" id="UINC01009902">
    <property type="protein sequence ID" value="SVA44267.1"/>
    <property type="molecule type" value="Genomic_DNA"/>
</dbReference>
<proteinExistence type="predicted"/>
<dbReference type="AlphaFoldDB" id="A0A381VXA2"/>
<reference evidence="1" key="1">
    <citation type="submission" date="2018-05" db="EMBL/GenBank/DDBJ databases">
        <authorList>
            <person name="Lanie J.A."/>
            <person name="Ng W.-L."/>
            <person name="Kazmierczak K.M."/>
            <person name="Andrzejewski T.M."/>
            <person name="Davidsen T.M."/>
            <person name="Wayne K.J."/>
            <person name="Tettelin H."/>
            <person name="Glass J.I."/>
            <person name="Rusch D."/>
            <person name="Podicherti R."/>
            <person name="Tsui H.-C.T."/>
            <person name="Winkler M.E."/>
        </authorList>
    </citation>
    <scope>NUCLEOTIDE SEQUENCE</scope>
</reference>